<protein>
    <submittedName>
        <fullName evidence="2">Helix-turn-helix domain-containing protein</fullName>
    </submittedName>
</protein>
<evidence type="ECO:0000256" key="1">
    <source>
        <dbReference type="SAM" id="MobiDB-lite"/>
    </source>
</evidence>
<reference evidence="2 3" key="1">
    <citation type="submission" date="2022-06" db="EMBL/GenBank/DDBJ databases">
        <title>Mesorhizobium sp. strain RP14 Genome sequencing and assembly.</title>
        <authorList>
            <person name="Kim I."/>
        </authorList>
    </citation>
    <scope>NUCLEOTIDE SEQUENCE [LARGE SCALE GENOMIC DNA]</scope>
    <source>
        <strain evidence="3">RP14(2022)</strain>
    </source>
</reference>
<accession>A0ABT1CC02</accession>
<feature type="compositionally biased region" description="Basic and acidic residues" evidence="1">
    <location>
        <begin position="59"/>
        <end position="71"/>
    </location>
</feature>
<keyword evidence="3" id="KW-1185">Reference proteome</keyword>
<dbReference type="InterPro" id="IPR009061">
    <property type="entry name" value="DNA-bd_dom_put_sf"/>
</dbReference>
<comment type="caution">
    <text evidence="2">The sequence shown here is derived from an EMBL/GenBank/DDBJ whole genome shotgun (WGS) entry which is preliminary data.</text>
</comment>
<feature type="region of interest" description="Disordered" evidence="1">
    <location>
        <begin position="59"/>
        <end position="82"/>
    </location>
</feature>
<evidence type="ECO:0000313" key="3">
    <source>
        <dbReference type="Proteomes" id="UP001205906"/>
    </source>
</evidence>
<dbReference type="Proteomes" id="UP001205906">
    <property type="component" value="Unassembled WGS sequence"/>
</dbReference>
<proteinExistence type="predicted"/>
<sequence>MHETQEHLSQRELAKRWRLSPRTLERWRFTGTGPRFLKLGGRCVYRLQEVEAFESAQLRDKAGRTETKADGQESVPTTEGSQ</sequence>
<organism evidence="2 3">
    <name type="scientific">Mesorhizobium liriopis</name>
    <dbReference type="NCBI Taxonomy" id="2953882"/>
    <lineage>
        <taxon>Bacteria</taxon>
        <taxon>Pseudomonadati</taxon>
        <taxon>Pseudomonadota</taxon>
        <taxon>Alphaproteobacteria</taxon>
        <taxon>Hyphomicrobiales</taxon>
        <taxon>Phyllobacteriaceae</taxon>
        <taxon>Mesorhizobium</taxon>
    </lineage>
</organism>
<evidence type="ECO:0000313" key="2">
    <source>
        <dbReference type="EMBL" id="MCO6052365.1"/>
    </source>
</evidence>
<dbReference type="RefSeq" id="WP_252822815.1">
    <property type="nucleotide sequence ID" value="NZ_JAMXQS010000019.1"/>
</dbReference>
<gene>
    <name evidence="2" type="ORF">NGM99_21510</name>
</gene>
<dbReference type="EMBL" id="JAMXQS010000019">
    <property type="protein sequence ID" value="MCO6052365.1"/>
    <property type="molecule type" value="Genomic_DNA"/>
</dbReference>
<name>A0ABT1CC02_9HYPH</name>
<dbReference type="SUPFAM" id="SSF46955">
    <property type="entry name" value="Putative DNA-binding domain"/>
    <property type="match status" value="1"/>
</dbReference>